<dbReference type="Proteomes" id="UP000481153">
    <property type="component" value="Unassembled WGS sequence"/>
</dbReference>
<dbReference type="SFLD" id="SFLDG01205">
    <property type="entry name" value="AMPS.1"/>
    <property type="match status" value="1"/>
</dbReference>
<dbReference type="CDD" id="cd03192">
    <property type="entry name" value="GST_C_Sigma_like"/>
    <property type="match status" value="1"/>
</dbReference>
<dbReference type="VEuPathDB" id="FungiDB:AeMF1_013144"/>
<dbReference type="InterPro" id="IPR036249">
    <property type="entry name" value="Thioredoxin-like_sf"/>
</dbReference>
<protein>
    <recommendedName>
        <fullName evidence="5">GST N-terminal domain-containing protein</fullName>
    </recommendedName>
</protein>
<organism evidence="3 4">
    <name type="scientific">Aphanomyces euteiches</name>
    <dbReference type="NCBI Taxonomy" id="100861"/>
    <lineage>
        <taxon>Eukaryota</taxon>
        <taxon>Sar</taxon>
        <taxon>Stramenopiles</taxon>
        <taxon>Oomycota</taxon>
        <taxon>Saprolegniomycetes</taxon>
        <taxon>Saprolegniales</taxon>
        <taxon>Verrucalvaceae</taxon>
        <taxon>Aphanomyces</taxon>
    </lineage>
</organism>
<dbReference type="PROSITE" id="PS50405">
    <property type="entry name" value="GST_CTER"/>
    <property type="match status" value="1"/>
</dbReference>
<evidence type="ECO:0000259" key="1">
    <source>
        <dbReference type="PROSITE" id="PS50404"/>
    </source>
</evidence>
<dbReference type="PROSITE" id="PS50404">
    <property type="entry name" value="GST_NTER"/>
    <property type="match status" value="1"/>
</dbReference>
<dbReference type="EMBL" id="VJMJ01000242">
    <property type="protein sequence ID" value="KAF0725447.1"/>
    <property type="molecule type" value="Genomic_DNA"/>
</dbReference>
<dbReference type="GO" id="GO:0004364">
    <property type="term" value="F:glutathione transferase activity"/>
    <property type="evidence" value="ECO:0007669"/>
    <property type="project" value="TreeGrafter"/>
</dbReference>
<evidence type="ECO:0000313" key="3">
    <source>
        <dbReference type="EMBL" id="KAF0725447.1"/>
    </source>
</evidence>
<dbReference type="InterPro" id="IPR040079">
    <property type="entry name" value="Glutathione_S-Trfase"/>
</dbReference>
<comment type="caution">
    <text evidence="3">The sequence shown here is derived from an EMBL/GenBank/DDBJ whole genome shotgun (WGS) entry which is preliminary data.</text>
</comment>
<reference evidence="3 4" key="1">
    <citation type="submission" date="2019-07" db="EMBL/GenBank/DDBJ databases">
        <title>Genomics analysis of Aphanomyces spp. identifies a new class of oomycete effector associated with host adaptation.</title>
        <authorList>
            <person name="Gaulin E."/>
        </authorList>
    </citation>
    <scope>NUCLEOTIDE SEQUENCE [LARGE SCALE GENOMIC DNA]</scope>
    <source>
        <strain evidence="3 4">ATCC 201684</strain>
    </source>
</reference>
<dbReference type="PANTHER" id="PTHR11571:SF252">
    <property type="entry name" value="GLUTATHIONE S-TRANSFERASE"/>
    <property type="match status" value="1"/>
</dbReference>
<dbReference type="SFLD" id="SFLDG00363">
    <property type="entry name" value="AMPS_(cytGST):_Alpha-__Mu-__Pi"/>
    <property type="match status" value="1"/>
</dbReference>
<dbReference type="SUPFAM" id="SSF47616">
    <property type="entry name" value="GST C-terminal domain-like"/>
    <property type="match status" value="1"/>
</dbReference>
<dbReference type="Gene3D" id="3.40.30.10">
    <property type="entry name" value="Glutaredoxin"/>
    <property type="match status" value="1"/>
</dbReference>
<sequence>MQSTPLDLETSALVWLCSRATIDTLWVEYQDQNNASRCVALWNLHCIPWKVSICCSWKDHARIRRSPVLVNLAETLAFLSVAAAFAARLTEAWRARKTKSIILQFSLSTTTTMAQHPALKLTYFDMAGRAETARLALTIGGIPFEDDRIVREHWPALKQTLPYKQVPVLTVDGQVFAQSHAINRYVGILAGLYPMKNPLDGLRVDEICDFNEDMLQAFVPSFVEQDPDKRRVMREELASNKMPDMLSCLEARLASSKGSWVLDSISLADLSIYGTVSMLKSGHLDHIPTDLCDKYTKVTEIYEAIAKHPKVAAWNAAH</sequence>
<feature type="domain" description="GST N-terminal" evidence="1">
    <location>
        <begin position="117"/>
        <end position="194"/>
    </location>
</feature>
<dbReference type="FunFam" id="1.20.1050.10:FF:000030">
    <property type="entry name" value="Glutathione S-transferase S1"/>
    <property type="match status" value="1"/>
</dbReference>
<dbReference type="InterPro" id="IPR050213">
    <property type="entry name" value="GST_superfamily"/>
</dbReference>
<dbReference type="FunFam" id="3.40.30.10:FF:000035">
    <property type="entry name" value="hematopoietic prostaglandin D synthase"/>
    <property type="match status" value="1"/>
</dbReference>
<dbReference type="CDD" id="cd03039">
    <property type="entry name" value="GST_N_Sigma_like"/>
    <property type="match status" value="1"/>
</dbReference>
<evidence type="ECO:0000313" key="4">
    <source>
        <dbReference type="Proteomes" id="UP000481153"/>
    </source>
</evidence>
<dbReference type="GO" id="GO:0006749">
    <property type="term" value="P:glutathione metabolic process"/>
    <property type="evidence" value="ECO:0007669"/>
    <property type="project" value="TreeGrafter"/>
</dbReference>
<proteinExistence type="predicted"/>
<feature type="domain" description="GST C-terminal" evidence="2">
    <location>
        <begin position="197"/>
        <end position="318"/>
    </location>
</feature>
<dbReference type="Pfam" id="PF14497">
    <property type="entry name" value="GST_C_3"/>
    <property type="match status" value="1"/>
</dbReference>
<dbReference type="InterPro" id="IPR010987">
    <property type="entry name" value="Glutathione-S-Trfase_C-like"/>
</dbReference>
<dbReference type="InterPro" id="IPR036282">
    <property type="entry name" value="Glutathione-S-Trfase_C_sf"/>
</dbReference>
<dbReference type="Pfam" id="PF02798">
    <property type="entry name" value="GST_N"/>
    <property type="match status" value="1"/>
</dbReference>
<dbReference type="Gene3D" id="1.20.1050.10">
    <property type="match status" value="1"/>
</dbReference>
<evidence type="ECO:0000259" key="2">
    <source>
        <dbReference type="PROSITE" id="PS50405"/>
    </source>
</evidence>
<name>A0A6G0WDP9_9STRA</name>
<evidence type="ECO:0008006" key="5">
    <source>
        <dbReference type="Google" id="ProtNLM"/>
    </source>
</evidence>
<dbReference type="PANTHER" id="PTHR11571">
    <property type="entry name" value="GLUTATHIONE S-TRANSFERASE"/>
    <property type="match status" value="1"/>
</dbReference>
<dbReference type="InterPro" id="IPR004045">
    <property type="entry name" value="Glutathione_S-Trfase_N"/>
</dbReference>
<dbReference type="SUPFAM" id="SSF52833">
    <property type="entry name" value="Thioredoxin-like"/>
    <property type="match status" value="1"/>
</dbReference>
<keyword evidence="4" id="KW-1185">Reference proteome</keyword>
<dbReference type="InterPro" id="IPR004046">
    <property type="entry name" value="GST_C"/>
</dbReference>
<accession>A0A6G0WDP9</accession>
<dbReference type="SFLD" id="SFLDS00019">
    <property type="entry name" value="Glutathione_Transferase_(cytos"/>
    <property type="match status" value="1"/>
</dbReference>
<gene>
    <name evidence="3" type="ORF">Ae201684_016088</name>
</gene>
<dbReference type="AlphaFoldDB" id="A0A6G0WDP9"/>